<feature type="compositionally biased region" description="Acidic residues" evidence="1">
    <location>
        <begin position="140"/>
        <end position="152"/>
    </location>
</feature>
<dbReference type="PANTHER" id="PTHR33324">
    <property type="entry name" value="EXPRESSED PROTEIN"/>
    <property type="match status" value="1"/>
</dbReference>
<accession>A0A081B1Y8</accession>
<comment type="caution">
    <text evidence="2">The sequence shown here is derived from an EMBL/GenBank/DDBJ whole genome shotgun (WGS) entry which is preliminary data.</text>
</comment>
<gene>
    <name evidence="2" type="ORF">F444_01057</name>
</gene>
<organism evidence="2 3">
    <name type="scientific">Phytophthora nicotianae P1976</name>
    <dbReference type="NCBI Taxonomy" id="1317066"/>
    <lineage>
        <taxon>Eukaryota</taxon>
        <taxon>Sar</taxon>
        <taxon>Stramenopiles</taxon>
        <taxon>Oomycota</taxon>
        <taxon>Peronosporomycetes</taxon>
        <taxon>Peronosporales</taxon>
        <taxon>Peronosporaceae</taxon>
        <taxon>Phytophthora</taxon>
    </lineage>
</organism>
<dbReference type="OrthoDB" id="96345at2759"/>
<feature type="compositionally biased region" description="Basic and acidic residues" evidence="1">
    <location>
        <begin position="167"/>
        <end position="229"/>
    </location>
</feature>
<reference evidence="2 3" key="1">
    <citation type="submission" date="2013-11" db="EMBL/GenBank/DDBJ databases">
        <title>The Genome Sequence of Phytophthora parasitica P1976.</title>
        <authorList>
            <consortium name="The Broad Institute Genomics Platform"/>
            <person name="Russ C."/>
            <person name="Tyler B."/>
            <person name="Panabieres F."/>
            <person name="Shan W."/>
            <person name="Tripathy S."/>
            <person name="Grunwald N."/>
            <person name="Machado M."/>
            <person name="Johnson C.S."/>
            <person name="Walker B."/>
            <person name="Young S."/>
            <person name="Zeng Q."/>
            <person name="Gargeya S."/>
            <person name="Fitzgerald M."/>
            <person name="Haas B."/>
            <person name="Abouelleil A."/>
            <person name="Allen A.W."/>
            <person name="Alvarado L."/>
            <person name="Arachchi H.M."/>
            <person name="Berlin A.M."/>
            <person name="Chapman S.B."/>
            <person name="Gainer-Dewar J."/>
            <person name="Goldberg J."/>
            <person name="Griggs A."/>
            <person name="Gujja S."/>
            <person name="Hansen M."/>
            <person name="Howarth C."/>
            <person name="Imamovic A."/>
            <person name="Ireland A."/>
            <person name="Larimer J."/>
            <person name="McCowan C."/>
            <person name="Murphy C."/>
            <person name="Pearson M."/>
            <person name="Poon T.W."/>
            <person name="Priest M."/>
            <person name="Roberts A."/>
            <person name="Saif S."/>
            <person name="Shea T."/>
            <person name="Sisk P."/>
            <person name="Sykes S."/>
            <person name="Wortman J."/>
            <person name="Nusbaum C."/>
            <person name="Birren B."/>
        </authorList>
    </citation>
    <scope>NUCLEOTIDE SEQUENCE [LARGE SCALE GENOMIC DNA]</scope>
    <source>
        <strain evidence="2 3">P1976</strain>
    </source>
</reference>
<dbReference type="AlphaFoldDB" id="A0A081B1Y8"/>
<proteinExistence type="predicted"/>
<evidence type="ECO:0000313" key="3">
    <source>
        <dbReference type="Proteomes" id="UP000028582"/>
    </source>
</evidence>
<dbReference type="EMBL" id="ANJA01000189">
    <property type="protein sequence ID" value="ETO85149.1"/>
    <property type="molecule type" value="Genomic_DNA"/>
</dbReference>
<evidence type="ECO:0000256" key="1">
    <source>
        <dbReference type="SAM" id="MobiDB-lite"/>
    </source>
</evidence>
<evidence type="ECO:0000313" key="2">
    <source>
        <dbReference type="EMBL" id="ETO85149.1"/>
    </source>
</evidence>
<name>A0A081B1Y8_PHYNI</name>
<dbReference type="PANTHER" id="PTHR33324:SF2">
    <property type="entry name" value="MYB_SANT-LIKE DNA-BINDING DOMAIN-CONTAINING PROTEIN"/>
    <property type="match status" value="1"/>
</dbReference>
<feature type="region of interest" description="Disordered" evidence="1">
    <location>
        <begin position="138"/>
        <end position="384"/>
    </location>
</feature>
<protein>
    <submittedName>
        <fullName evidence="2">Uncharacterized protein</fullName>
    </submittedName>
</protein>
<sequence length="465" mass="52398">MTPKTKKSRATYPNALVDNARPGGPTTMDVLIRWLTTPGNVKRWRLEPRAPLTREVVELMQEEGLAHRQAPFVRYKLDAIEKQYITAQKWLLETGMHDSFMKGKATKEVRAHVDHICPLFKKLDPAFRGVPFSKKHAETIELDDESAEDVEAEEKQGEESEDDQLTEEEKAPARTEKRDTFRDRLFAQKDNGTAKEKPPISTEERQKKARAFRDRMLADKDTVADKEKSSTSVPQKKVSRLAKQLEPSPGYAAARKSLTTPEKTSVAEEQIPTSATDTVAEKEKTVKPKKKRSASKENLLSSAMQVAMEQAAPEAPKSPPAPGKKRMDRPKAGAVASSNGTKENTSGKKESVSKTSAAKRKSSEEGATTVKRNRTQEQVETTTKALKDIERDALLKRVNDEREALLKRVTDEEKQRHEMYVLERAKLEFEMEAKKVQLVFETAAARKRLDQLGVSQEEIDRILPL</sequence>
<dbReference type="Proteomes" id="UP000028582">
    <property type="component" value="Unassembled WGS sequence"/>
</dbReference>